<feature type="transmembrane region" description="Helical" evidence="9">
    <location>
        <begin position="408"/>
        <end position="432"/>
    </location>
</feature>
<gene>
    <name evidence="11" type="ORF">Tsubulata_040316</name>
</gene>
<dbReference type="Gene3D" id="1.25.40.20">
    <property type="entry name" value="Ankyrin repeat-containing domain"/>
    <property type="match status" value="3"/>
</dbReference>
<feature type="transmembrane region" description="Helical" evidence="9">
    <location>
        <begin position="1126"/>
        <end position="1146"/>
    </location>
</feature>
<evidence type="ECO:0000256" key="2">
    <source>
        <dbReference type="ARBA" id="ARBA00022692"/>
    </source>
</evidence>
<feature type="transmembrane region" description="Helical" evidence="9">
    <location>
        <begin position="377"/>
        <end position="402"/>
    </location>
</feature>
<evidence type="ECO:0000256" key="5">
    <source>
        <dbReference type="ARBA" id="ARBA00023043"/>
    </source>
</evidence>
<keyword evidence="12" id="KW-1185">Reference proteome</keyword>
<feature type="transmembrane region" description="Helical" evidence="9">
    <location>
        <begin position="725"/>
        <end position="742"/>
    </location>
</feature>
<dbReference type="PANTHER" id="PTHR24186">
    <property type="entry name" value="PROTEIN PHOSPHATASE 1 REGULATORY SUBUNIT"/>
    <property type="match status" value="1"/>
</dbReference>
<evidence type="ECO:0000256" key="4">
    <source>
        <dbReference type="ARBA" id="ARBA00022989"/>
    </source>
</evidence>
<feature type="transmembrane region" description="Helical" evidence="9">
    <location>
        <begin position="1158"/>
        <end position="1178"/>
    </location>
</feature>
<dbReference type="SUPFAM" id="SSF48403">
    <property type="entry name" value="Ankyrin repeat"/>
    <property type="match status" value="3"/>
</dbReference>
<evidence type="ECO:0000256" key="6">
    <source>
        <dbReference type="ARBA" id="ARBA00023136"/>
    </source>
</evidence>
<dbReference type="Pfam" id="PF13962">
    <property type="entry name" value="PGG"/>
    <property type="match status" value="3"/>
</dbReference>
<evidence type="ECO:0000256" key="9">
    <source>
        <dbReference type="SAM" id="Phobius"/>
    </source>
</evidence>
<feature type="transmembrane region" description="Helical" evidence="9">
    <location>
        <begin position="298"/>
        <end position="315"/>
    </location>
</feature>
<organism evidence="11 12">
    <name type="scientific">Turnera subulata</name>
    <dbReference type="NCBI Taxonomy" id="218843"/>
    <lineage>
        <taxon>Eukaryota</taxon>
        <taxon>Viridiplantae</taxon>
        <taxon>Streptophyta</taxon>
        <taxon>Embryophyta</taxon>
        <taxon>Tracheophyta</taxon>
        <taxon>Spermatophyta</taxon>
        <taxon>Magnoliopsida</taxon>
        <taxon>eudicotyledons</taxon>
        <taxon>Gunneridae</taxon>
        <taxon>Pentapetalae</taxon>
        <taxon>rosids</taxon>
        <taxon>fabids</taxon>
        <taxon>Malpighiales</taxon>
        <taxon>Passifloraceae</taxon>
        <taxon>Turnera</taxon>
    </lineage>
</organism>
<feature type="domain" description="PGG" evidence="10">
    <location>
        <begin position="717"/>
        <end position="796"/>
    </location>
</feature>
<protein>
    <recommendedName>
        <fullName evidence="10">PGG domain-containing protein</fullName>
    </recommendedName>
</protein>
<keyword evidence="5 7" id="KW-0040">ANK repeat</keyword>
<dbReference type="SMART" id="SM00248">
    <property type="entry name" value="ANK"/>
    <property type="match status" value="15"/>
</dbReference>
<keyword evidence="2 9" id="KW-0812">Transmembrane</keyword>
<feature type="repeat" description="ANK" evidence="7">
    <location>
        <begin position="882"/>
        <end position="914"/>
    </location>
</feature>
<dbReference type="PROSITE" id="PS50088">
    <property type="entry name" value="ANK_REPEAT"/>
    <property type="match status" value="7"/>
</dbReference>
<dbReference type="Pfam" id="PF12796">
    <property type="entry name" value="Ank_2"/>
    <property type="match status" value="4"/>
</dbReference>
<dbReference type="GO" id="GO:0005886">
    <property type="term" value="C:plasma membrane"/>
    <property type="evidence" value="ECO:0007669"/>
    <property type="project" value="TreeGrafter"/>
</dbReference>
<dbReference type="PRINTS" id="PR01415">
    <property type="entry name" value="ANKYRIN"/>
</dbReference>
<feature type="transmembrane region" description="Helical" evidence="9">
    <location>
        <begin position="1190"/>
        <end position="1212"/>
    </location>
</feature>
<keyword evidence="3" id="KW-0677">Repeat</keyword>
<feature type="repeat" description="ANK" evidence="7">
    <location>
        <begin position="565"/>
        <end position="587"/>
    </location>
</feature>
<feature type="repeat" description="ANK" evidence="7">
    <location>
        <begin position="116"/>
        <end position="138"/>
    </location>
</feature>
<evidence type="ECO:0000259" key="10">
    <source>
        <dbReference type="Pfam" id="PF13962"/>
    </source>
</evidence>
<feature type="repeat" description="ANK" evidence="7">
    <location>
        <begin position="186"/>
        <end position="207"/>
    </location>
</feature>
<feature type="domain" description="PGG" evidence="10">
    <location>
        <begin position="290"/>
        <end position="401"/>
    </location>
</feature>
<evidence type="ECO:0000256" key="1">
    <source>
        <dbReference type="ARBA" id="ARBA00004141"/>
    </source>
</evidence>
<name>A0A9Q0JH07_9ROSI</name>
<feature type="transmembrane region" description="Helical" evidence="9">
    <location>
        <begin position="343"/>
        <end position="365"/>
    </location>
</feature>
<feature type="region of interest" description="Disordered" evidence="8">
    <location>
        <begin position="1035"/>
        <end position="1073"/>
    </location>
</feature>
<dbReference type="Pfam" id="PF00023">
    <property type="entry name" value="Ank"/>
    <property type="match status" value="1"/>
</dbReference>
<evidence type="ECO:0000256" key="8">
    <source>
        <dbReference type="SAM" id="MobiDB-lite"/>
    </source>
</evidence>
<feature type="repeat" description="ANK" evidence="7">
    <location>
        <begin position="916"/>
        <end position="938"/>
    </location>
</feature>
<feature type="repeat" description="ANK" evidence="7">
    <location>
        <begin position="531"/>
        <end position="563"/>
    </location>
</feature>
<dbReference type="PANTHER" id="PTHR24186:SF37">
    <property type="entry name" value="PGG DOMAIN-CONTAINING PROTEIN"/>
    <property type="match status" value="1"/>
</dbReference>
<dbReference type="OrthoDB" id="1585477at2759"/>
<dbReference type="InterPro" id="IPR036770">
    <property type="entry name" value="Ankyrin_rpt-contain_sf"/>
</dbReference>
<sequence>VTRKEWCEWREAQLRKLYEAAIDGNVTSLLRVLEDDKLILDRYIACCFAETPLHISALLGHVEFTGEILNRKPHLAKELDSHGSTPLHLAAANGHLQVVKMLLLVNSDMCLAHDRDGRNPLHLAVIKGHMDVLKELVQAKPEAIQLRGRRGETMLHFCVKHFRFEALKFLVNSINQDGFVNAENDDGFTILHLAVAQGAIKMINFLITETMIDINSLNSKGLTALDISLAEDAGRTSRGKEIQDYLLEVGAISAKYTLSPVQHEPEIFEAKNFCSSEKDGNKHQRSKNNKRLKKKRDALMVVASLIATMAFQAGINPPCGFWQDDTESHEAGHSILATKYPDIYRFFVAYNTVSFLASLCVILLLISGLPLKRRFSLWILTVIMWIAMISTGLTYSISLFAMSRTSEFSLPVSVVVYAVLSILLAGHTSLFLKRTVFARYKKQKNSSGSARRKEWCEWRETQLRTLYQAAIDGNVPCLLRLLGEDKLILDRYVASCFAETPLHISALLGHVDFTREILTLKPQLAKELDLHKSTPLHLAAANGHLEVVKLLLSVNADICLAQDRDGRNPLHVAVIKGHLEILKELVQAKPEAIQPRGRRGETILHFCVKHFQFDALKFLMINFLTTEAMIDINSLDSEGFTALDIALAEDAGRTPRGKEIQDYLLEVGAISAKYTLSPLNKSEAFLAKNLSLPEADSIITFRSKAGSSKKRHGSKSKGVRKKRNALMVVASLIATMAFQAGISPPCGFWQEDSVAHEAGHSILATKDPHVYRIFVAFNTISFLASLSVILLLISGLPFKRRFSVWILTRTLSCFSREILQDIRSKRNLRVRLLEEDQLVLDRYVASCLAETPLHVSARLGHVDFTREILTRKPQFAKELDLHRSTPLHLAAANGHLEVVKMLLLVHADICLVQDRDGRNPLHIAVIKGHLEILKELVQAKPEAIQLRGRKGETMLHFCVKHFQFDALKFLMINFLITETKIDINSLNSKGLTALDIALAEDAGRTSRAKEIHNYLLDVGAKNAQYALSPGLHEPETSEAENLCSSEKDGSTTSRSKAKSSNKHHRSKNNKEMRQKRNALMVVASLITTMAFQAGINPPSGFWQDDTESHEAGHSILATKLPTSYRLFVAFNTTSFLASLSVILLLISGLPFKRIFSVWILMVIMWIAMMSMGLTYSMSLFSMSGSSELTLPVTVVIYVVLSFLLAGHTHLFLKRTIARYKKQKKSSSSVAPNQTDI</sequence>
<keyword evidence="6 9" id="KW-0472">Membrane</keyword>
<feature type="compositionally biased region" description="Basic residues" evidence="8">
    <location>
        <begin position="1055"/>
        <end position="1067"/>
    </location>
</feature>
<dbReference type="Proteomes" id="UP001141552">
    <property type="component" value="Unassembled WGS sequence"/>
</dbReference>
<comment type="caution">
    <text evidence="11">The sequence shown here is derived from an EMBL/GenBank/DDBJ whole genome shotgun (WGS) entry which is preliminary data.</text>
</comment>
<dbReference type="EMBL" id="JAKUCV010002534">
    <property type="protein sequence ID" value="KAJ4842266.1"/>
    <property type="molecule type" value="Genomic_DNA"/>
</dbReference>
<dbReference type="InterPro" id="IPR002110">
    <property type="entry name" value="Ankyrin_rpt"/>
</dbReference>
<feature type="transmembrane region" description="Helical" evidence="9">
    <location>
        <begin position="1077"/>
        <end position="1095"/>
    </location>
</feature>
<proteinExistence type="predicted"/>
<dbReference type="InterPro" id="IPR026961">
    <property type="entry name" value="PGG_dom"/>
</dbReference>
<feature type="non-terminal residue" evidence="11">
    <location>
        <position position="1"/>
    </location>
</feature>
<feature type="domain" description="PGG" evidence="10">
    <location>
        <begin position="1070"/>
        <end position="1180"/>
    </location>
</feature>
<feature type="transmembrane region" description="Helical" evidence="9">
    <location>
        <begin position="770"/>
        <end position="793"/>
    </location>
</feature>
<evidence type="ECO:0000256" key="7">
    <source>
        <dbReference type="PROSITE-ProRule" id="PRU00023"/>
    </source>
</evidence>
<evidence type="ECO:0000256" key="3">
    <source>
        <dbReference type="ARBA" id="ARBA00022737"/>
    </source>
</evidence>
<dbReference type="Pfam" id="PF13637">
    <property type="entry name" value="Ank_4"/>
    <property type="match status" value="1"/>
</dbReference>
<reference evidence="11" key="1">
    <citation type="submission" date="2022-02" db="EMBL/GenBank/DDBJ databases">
        <authorList>
            <person name="Henning P.M."/>
            <person name="McCubbin A.G."/>
            <person name="Shore J.S."/>
        </authorList>
    </citation>
    <scope>NUCLEOTIDE SEQUENCE</scope>
    <source>
        <strain evidence="11">F60SS</strain>
        <tissue evidence="11">Leaves</tissue>
    </source>
</reference>
<accession>A0A9Q0JH07</accession>
<dbReference type="AlphaFoldDB" id="A0A9Q0JH07"/>
<evidence type="ECO:0000313" key="12">
    <source>
        <dbReference type="Proteomes" id="UP001141552"/>
    </source>
</evidence>
<feature type="repeat" description="ANK" evidence="7">
    <location>
        <begin position="82"/>
        <end position="114"/>
    </location>
</feature>
<comment type="subcellular location">
    <subcellularLocation>
        <location evidence="1">Membrane</location>
        <topology evidence="1">Multi-pass membrane protein</topology>
    </subcellularLocation>
</comment>
<dbReference type="PROSITE" id="PS50297">
    <property type="entry name" value="ANK_REP_REGION"/>
    <property type="match status" value="7"/>
</dbReference>
<reference evidence="11" key="2">
    <citation type="journal article" date="2023" name="Plants (Basel)">
        <title>Annotation of the Turnera subulata (Passifloraceae) Draft Genome Reveals the S-Locus Evolved after the Divergence of Turneroideae from Passifloroideae in a Stepwise Manner.</title>
        <authorList>
            <person name="Henning P.M."/>
            <person name="Roalson E.H."/>
            <person name="Mir W."/>
            <person name="McCubbin A.G."/>
            <person name="Shore J.S."/>
        </authorList>
    </citation>
    <scope>NUCLEOTIDE SEQUENCE</scope>
    <source>
        <strain evidence="11">F60SS</strain>
    </source>
</reference>
<evidence type="ECO:0000313" key="11">
    <source>
        <dbReference type="EMBL" id="KAJ4842266.1"/>
    </source>
</evidence>
<keyword evidence="4 9" id="KW-1133">Transmembrane helix</keyword>